<sequence length="227" mass="24899">MVFDGEVLGSAEFAAALSRLKQRGSTLLVVGNVAPEVHQLACRHLMGDPSMHRQRLYVTTDGSGTDARSAITDDTYHRNHIVDYVTQFRSTDCQLSSSGSVDVSHTTADTPSSLVAKIIGTIRSIERAAEPLAAGELRVCVDSLSTFIESNERDVSLRLVRYTGIATQRRSGMVHVHLPIARDSEITTLFEPLVDAVVELRVADGTPQQRWHLTDPSITSNWTDLNE</sequence>
<dbReference type="GeneID" id="71926528"/>
<keyword evidence="2" id="KW-1185">Reference proteome</keyword>
<evidence type="ECO:0000313" key="1">
    <source>
        <dbReference type="EMBL" id="UPM42994.1"/>
    </source>
</evidence>
<dbReference type="EMBL" id="CP096019">
    <property type="protein sequence ID" value="UPM42994.1"/>
    <property type="molecule type" value="Genomic_DNA"/>
</dbReference>
<gene>
    <name evidence="1" type="ORF">MW046_00735</name>
</gene>
<dbReference type="Pfam" id="PF24336">
    <property type="entry name" value="DUF7504"/>
    <property type="match status" value="1"/>
</dbReference>
<proteinExistence type="predicted"/>
<accession>A0A8U0A1P2</accession>
<name>A0A8U0A1P2_9EURY</name>
<dbReference type="InterPro" id="IPR055927">
    <property type="entry name" value="DUF7504"/>
</dbReference>
<dbReference type="AlphaFoldDB" id="A0A8U0A1P2"/>
<reference evidence="1" key="1">
    <citation type="submission" date="2022-04" db="EMBL/GenBank/DDBJ databases">
        <title>Halocatena sp. nov., isolated from a salt lake.</title>
        <authorList>
            <person name="Cui H.-L."/>
        </authorList>
    </citation>
    <scope>NUCLEOTIDE SEQUENCE</scope>
    <source>
        <strain evidence="1">AD-1</strain>
    </source>
</reference>
<dbReference type="Proteomes" id="UP000831768">
    <property type="component" value="Chromosome"/>
</dbReference>
<dbReference type="RefSeq" id="WP_247993664.1">
    <property type="nucleotide sequence ID" value="NZ_CP096019.1"/>
</dbReference>
<evidence type="ECO:0000313" key="2">
    <source>
        <dbReference type="Proteomes" id="UP000831768"/>
    </source>
</evidence>
<dbReference type="KEGG" id="haad:MW046_00735"/>
<organism evidence="1 2">
    <name type="scientific">Halocatena salina</name>
    <dbReference type="NCBI Taxonomy" id="2934340"/>
    <lineage>
        <taxon>Archaea</taxon>
        <taxon>Methanobacteriati</taxon>
        <taxon>Methanobacteriota</taxon>
        <taxon>Stenosarchaea group</taxon>
        <taxon>Halobacteria</taxon>
        <taxon>Halobacteriales</taxon>
        <taxon>Natronomonadaceae</taxon>
        <taxon>Halocatena</taxon>
    </lineage>
</organism>
<protein>
    <submittedName>
        <fullName evidence="1">Uncharacterized protein</fullName>
    </submittedName>
</protein>